<reference evidence="3" key="1">
    <citation type="journal article" date="2019" name="Int. J. Syst. Evol. Microbiol.">
        <title>The Global Catalogue of Microorganisms (GCM) 10K type strain sequencing project: providing services to taxonomists for standard genome sequencing and annotation.</title>
        <authorList>
            <consortium name="The Broad Institute Genomics Platform"/>
            <consortium name="The Broad Institute Genome Sequencing Center for Infectious Disease"/>
            <person name="Wu L."/>
            <person name="Ma J."/>
        </authorList>
    </citation>
    <scope>NUCLEOTIDE SEQUENCE [LARGE SCALE GENOMIC DNA]</scope>
    <source>
        <strain evidence="3">CGMCC 1.15772</strain>
    </source>
</reference>
<dbReference type="RefSeq" id="WP_262872661.1">
    <property type="nucleotide sequence ID" value="NZ_BAABKW010000018.1"/>
</dbReference>
<dbReference type="InterPro" id="IPR016181">
    <property type="entry name" value="Acyl_CoA_acyltransferase"/>
</dbReference>
<dbReference type="PANTHER" id="PTHR43441">
    <property type="entry name" value="RIBOSOMAL-PROTEIN-SERINE ACETYLTRANSFERASE"/>
    <property type="match status" value="1"/>
</dbReference>
<keyword evidence="2" id="KW-0808">Transferase</keyword>
<dbReference type="InterPro" id="IPR000182">
    <property type="entry name" value="GNAT_dom"/>
</dbReference>
<keyword evidence="3" id="KW-1185">Reference proteome</keyword>
<dbReference type="SUPFAM" id="SSF55729">
    <property type="entry name" value="Acyl-CoA N-acyltransferases (Nat)"/>
    <property type="match status" value="1"/>
</dbReference>
<sequence>MRPVVLRTARLELSVPTDADVEAIYAACQDADIQRYTTVPSPYERRHAEEFVPKVAREWDEAVHLTWAMREQGVLVGMIGLYRLSGSGDGEIGYWMAAEARGRGLLTEAARAVVDWGFSPEGADLVRIEWHAVAGNVASAKVARALGFAFEGYRRQALVSPTGRDDGWAAALLRDDDRTPQPWAVLGDPIAAVAG</sequence>
<name>A0ABW2H9N1_9MICO</name>
<proteinExistence type="predicted"/>
<evidence type="ECO:0000259" key="1">
    <source>
        <dbReference type="PROSITE" id="PS51186"/>
    </source>
</evidence>
<dbReference type="Proteomes" id="UP001596507">
    <property type="component" value="Unassembled WGS sequence"/>
</dbReference>
<dbReference type="EMBL" id="JBHTBE010000001">
    <property type="protein sequence ID" value="MFC7267731.1"/>
    <property type="molecule type" value="Genomic_DNA"/>
</dbReference>
<dbReference type="Gene3D" id="3.40.630.30">
    <property type="match status" value="1"/>
</dbReference>
<evidence type="ECO:0000313" key="3">
    <source>
        <dbReference type="Proteomes" id="UP001596507"/>
    </source>
</evidence>
<accession>A0ABW2H9N1</accession>
<dbReference type="InterPro" id="IPR051908">
    <property type="entry name" value="Ribosomal_N-acetyltransferase"/>
</dbReference>
<gene>
    <name evidence="2" type="ORF">ACFQRL_02020</name>
</gene>
<feature type="domain" description="N-acetyltransferase" evidence="1">
    <location>
        <begin position="31"/>
        <end position="175"/>
    </location>
</feature>
<evidence type="ECO:0000313" key="2">
    <source>
        <dbReference type="EMBL" id="MFC7267731.1"/>
    </source>
</evidence>
<dbReference type="PROSITE" id="PS51186">
    <property type="entry name" value="GNAT"/>
    <property type="match status" value="1"/>
</dbReference>
<comment type="caution">
    <text evidence="2">The sequence shown here is derived from an EMBL/GenBank/DDBJ whole genome shotgun (WGS) entry which is preliminary data.</text>
</comment>
<dbReference type="PANTHER" id="PTHR43441:SF10">
    <property type="entry name" value="ACETYLTRANSFERASE"/>
    <property type="match status" value="1"/>
</dbReference>
<organism evidence="2 3">
    <name type="scientific">Microbacterium fluvii</name>
    <dbReference type="NCBI Taxonomy" id="415215"/>
    <lineage>
        <taxon>Bacteria</taxon>
        <taxon>Bacillati</taxon>
        <taxon>Actinomycetota</taxon>
        <taxon>Actinomycetes</taxon>
        <taxon>Micrococcales</taxon>
        <taxon>Microbacteriaceae</taxon>
        <taxon>Microbacterium</taxon>
    </lineage>
</organism>
<dbReference type="Pfam" id="PF13302">
    <property type="entry name" value="Acetyltransf_3"/>
    <property type="match status" value="1"/>
</dbReference>
<protein>
    <submittedName>
        <fullName evidence="2">GNAT family N-acetyltransferase</fullName>
        <ecNumber evidence="2">2.3.-.-</ecNumber>
    </submittedName>
</protein>
<keyword evidence="2" id="KW-0012">Acyltransferase</keyword>
<dbReference type="EC" id="2.3.-.-" evidence="2"/>
<dbReference type="GO" id="GO:0016746">
    <property type="term" value="F:acyltransferase activity"/>
    <property type="evidence" value="ECO:0007669"/>
    <property type="project" value="UniProtKB-KW"/>
</dbReference>